<proteinExistence type="predicted"/>
<protein>
    <submittedName>
        <fullName evidence="1">Uncharacterized protein</fullName>
    </submittedName>
</protein>
<dbReference type="Proteomes" id="UP000499080">
    <property type="component" value="Unassembled WGS sequence"/>
</dbReference>
<organism evidence="1 2">
    <name type="scientific">Araneus ventricosus</name>
    <name type="common">Orbweaver spider</name>
    <name type="synonym">Epeira ventricosa</name>
    <dbReference type="NCBI Taxonomy" id="182803"/>
    <lineage>
        <taxon>Eukaryota</taxon>
        <taxon>Metazoa</taxon>
        <taxon>Ecdysozoa</taxon>
        <taxon>Arthropoda</taxon>
        <taxon>Chelicerata</taxon>
        <taxon>Arachnida</taxon>
        <taxon>Araneae</taxon>
        <taxon>Araneomorphae</taxon>
        <taxon>Entelegynae</taxon>
        <taxon>Araneoidea</taxon>
        <taxon>Araneidae</taxon>
        <taxon>Araneus</taxon>
    </lineage>
</organism>
<name>A0A4Y2R8L0_ARAVE</name>
<dbReference type="AlphaFoldDB" id="A0A4Y2R8L0"/>
<dbReference type="EMBL" id="BGPR01016171">
    <property type="protein sequence ID" value="GBN72097.1"/>
    <property type="molecule type" value="Genomic_DNA"/>
</dbReference>
<evidence type="ECO:0000313" key="1">
    <source>
        <dbReference type="EMBL" id="GBN72097.1"/>
    </source>
</evidence>
<sequence>MIYGYRQSRLLTVWAMGSLVSVQLRRDIHHSFLIRSSERVFCDNRHSIRRTSFIRQGVKKALCEVIILLRFQTVQMATPRPVITAGLESSHRLVVLRNLTYLLDYYLAT</sequence>
<accession>A0A4Y2R8L0</accession>
<reference evidence="1 2" key="1">
    <citation type="journal article" date="2019" name="Sci. Rep.">
        <title>Orb-weaving spider Araneus ventricosus genome elucidates the spidroin gene catalogue.</title>
        <authorList>
            <person name="Kono N."/>
            <person name="Nakamura H."/>
            <person name="Ohtoshi R."/>
            <person name="Moran D.A.P."/>
            <person name="Shinohara A."/>
            <person name="Yoshida Y."/>
            <person name="Fujiwara M."/>
            <person name="Mori M."/>
            <person name="Tomita M."/>
            <person name="Arakawa K."/>
        </authorList>
    </citation>
    <scope>NUCLEOTIDE SEQUENCE [LARGE SCALE GENOMIC DNA]</scope>
</reference>
<evidence type="ECO:0000313" key="2">
    <source>
        <dbReference type="Proteomes" id="UP000499080"/>
    </source>
</evidence>
<gene>
    <name evidence="1" type="ORF">AVEN_124860_1</name>
</gene>
<keyword evidence="2" id="KW-1185">Reference proteome</keyword>
<comment type="caution">
    <text evidence="1">The sequence shown here is derived from an EMBL/GenBank/DDBJ whole genome shotgun (WGS) entry which is preliminary data.</text>
</comment>